<dbReference type="NCBIfam" id="TIGR00254">
    <property type="entry name" value="GGDEF"/>
    <property type="match status" value="1"/>
</dbReference>
<dbReference type="PROSITE" id="PS50887">
    <property type="entry name" value="GGDEF"/>
    <property type="match status" value="1"/>
</dbReference>
<dbReference type="PANTHER" id="PTHR45138">
    <property type="entry name" value="REGULATORY COMPONENTS OF SENSORY TRANSDUCTION SYSTEM"/>
    <property type="match status" value="1"/>
</dbReference>
<keyword evidence="3" id="KW-1185">Reference proteome</keyword>
<sequence>MLSTHPQCLNSHTLEGGGSMMNHTTQNTNSAFRHLTYSHAPDYSEMHLHHKLWNYFHEKQIENRLLAWTKAAKGDYFRRPLDWNLVEGNLVIQLSPLPEGYLPFSHIEKAALGDESKGKLLISICKALSILHEEQFYMGFLLPEQLFFEPQTLAVIIDVQPFPSAIEFINHLLTDFSFTSFPRYARRFLLSRAADFEAIHLLIHTIYGSDSVPSILLQLSERLRTEPETILFADEIADIIRAAFQLPEQVQPLISHSSPKWLYPAAAPITQEHQEHFRYFLQSNEKRLLGLVCEDEAIRFDVYTQNVNEMLERGYFFKIVSQGLPYSTLREVVSRTLHLAYGLFPESITMLRNLSRKFDQLLKKHYEGDDILYLLAEWLYQFFSSIIPMFPVQNMFYIFENSEHFDEDSQLILLNFWREHGHEMTGLHIIFSGSQIPTQFTSLSIQTLEIHHSDQAIYEQLLSSQFGRADSMLISELKNWFYEHKINFSHCHIILEELIQSGSIHLTNKGWSRTAAFHLDYEKLHSLHLFSKRISLLDSEEIELLRLLCCLPMPISVFSLFKANEMDVGIILSSVTKLAELGLVHVSHNDSLFISTEITKLVLQQLPAVQLMSYYQKALVYQQQFRPLGLPQLITLSSQASEYKVEYYLLLKYYKQIRSLLSYGQKVELLERIKYLYEKLERPYLIFLDRLLSRMYLLLNQFALSEQLALTVYERTGKITDRFEWMYIRILQNDLDVYILREQLFPFIFDESQALEDRVRAAFLLNTSNLCFPLQDEEVRKLHIFYTEVVYPKRNLLSLRHFAEITNYYTINMLIHFPETEEWALSIAAKLEPLLETSPHTDLMLRLYDLYSYQSNNKLINTYVYRGIEGAKRSGYTIKEQVGHLNAMEFSLNQGDLASYHYHKERVLQVDELRRKDLAETYLTNQLLYALEWEQWELFQELETLLFEQQITESSLALLSVFQCYVAFRQNLPITIPGFLKYENTSFFLEALFQTREGNLELACKLFEQFISKNNSGMYAGWAYRELLTLLLELRSENMGIWFENFEAYLKRCSYDIFWPDYFKLSAERSIYEGDIQNAMLYLRRALNGYQIIQKETWRPYLTACMERVIRPTFAPASPAIMKDDFVQKMIADREQWLLLSLDLQIIIELSEQVTETLDLMTTMQRLTKALFDYFPVIQLAITYKLLHYKHKAFVTASGLRDHDELIAYQSRSEDCWAHTFTLFQRGDQAITLQVYVNGMTKTKLQHMEHFLSFIKPHIINVLLHREMVIDNLTGFYLRGYFMEKLREEFDLSRRYNLDLSVIMIDVDNFRRVNEFGHPEGDRVLREIADIFRFNLRKSDIAGRYGGEELILILPKTDGKEALKIAHQLRGEIEREFAFGRPYQITVSVGVSSLELCSPTSIEELIEQADTAEITAKQTGKNKVIAAWDL</sequence>
<dbReference type="InterPro" id="IPR000160">
    <property type="entry name" value="GGDEF_dom"/>
</dbReference>
<protein>
    <submittedName>
        <fullName evidence="2">Diguanylate cyclase</fullName>
    </submittedName>
</protein>
<proteinExistence type="predicted"/>
<dbReference type="Gene3D" id="3.30.70.270">
    <property type="match status" value="1"/>
</dbReference>
<feature type="domain" description="GGDEF" evidence="1">
    <location>
        <begin position="1298"/>
        <end position="1429"/>
    </location>
</feature>
<evidence type="ECO:0000313" key="2">
    <source>
        <dbReference type="EMBL" id="NOU87937.1"/>
    </source>
</evidence>
<name>A0ABX1Z3U8_9BACL</name>
<dbReference type="InterPro" id="IPR043128">
    <property type="entry name" value="Rev_trsase/Diguanyl_cyclase"/>
</dbReference>
<reference evidence="2 3" key="1">
    <citation type="submission" date="2019-10" db="EMBL/GenBank/DDBJ databases">
        <title>Description of Paenibacillus choica sp. nov.</title>
        <authorList>
            <person name="Carlier A."/>
            <person name="Qi S."/>
        </authorList>
    </citation>
    <scope>NUCLEOTIDE SEQUENCE [LARGE SCALE GENOMIC DNA]</scope>
    <source>
        <strain evidence="2 3">LMG 31460</strain>
    </source>
</reference>
<dbReference type="Pfam" id="PF00990">
    <property type="entry name" value="GGDEF"/>
    <property type="match status" value="1"/>
</dbReference>
<dbReference type="EMBL" id="WHOC01000094">
    <property type="protein sequence ID" value="NOU87937.1"/>
    <property type="molecule type" value="Genomic_DNA"/>
</dbReference>
<evidence type="ECO:0000313" key="3">
    <source>
        <dbReference type="Proteomes" id="UP000658690"/>
    </source>
</evidence>
<evidence type="ECO:0000259" key="1">
    <source>
        <dbReference type="PROSITE" id="PS50887"/>
    </source>
</evidence>
<dbReference type="SMART" id="SM00267">
    <property type="entry name" value="GGDEF"/>
    <property type="match status" value="1"/>
</dbReference>
<comment type="caution">
    <text evidence="2">The sequence shown here is derived from an EMBL/GenBank/DDBJ whole genome shotgun (WGS) entry which is preliminary data.</text>
</comment>
<accession>A0ABX1Z3U8</accession>
<dbReference type="Proteomes" id="UP000658690">
    <property type="component" value="Unassembled WGS sequence"/>
</dbReference>
<dbReference type="PANTHER" id="PTHR45138:SF9">
    <property type="entry name" value="DIGUANYLATE CYCLASE DGCM-RELATED"/>
    <property type="match status" value="1"/>
</dbReference>
<dbReference type="InterPro" id="IPR050469">
    <property type="entry name" value="Diguanylate_Cyclase"/>
</dbReference>
<dbReference type="SUPFAM" id="SSF55073">
    <property type="entry name" value="Nucleotide cyclase"/>
    <property type="match status" value="1"/>
</dbReference>
<dbReference type="InterPro" id="IPR029787">
    <property type="entry name" value="Nucleotide_cyclase"/>
</dbReference>
<organism evidence="2 3">
    <name type="scientific">Paenibacillus germinis</name>
    <dbReference type="NCBI Taxonomy" id="2654979"/>
    <lineage>
        <taxon>Bacteria</taxon>
        <taxon>Bacillati</taxon>
        <taxon>Bacillota</taxon>
        <taxon>Bacilli</taxon>
        <taxon>Bacillales</taxon>
        <taxon>Paenibacillaceae</taxon>
        <taxon>Paenibacillus</taxon>
    </lineage>
</organism>
<gene>
    <name evidence="2" type="ORF">GC102_19505</name>
</gene>
<dbReference type="CDD" id="cd01949">
    <property type="entry name" value="GGDEF"/>
    <property type="match status" value="1"/>
</dbReference>